<dbReference type="PANTHER" id="PTHR33332">
    <property type="entry name" value="REVERSE TRANSCRIPTASE DOMAIN-CONTAINING PROTEIN"/>
    <property type="match status" value="1"/>
</dbReference>
<comment type="caution">
    <text evidence="1">The sequence shown here is derived from an EMBL/GenBank/DDBJ whole genome shotgun (WGS) entry which is preliminary data.</text>
</comment>
<proteinExistence type="predicted"/>
<gene>
    <name evidence="1" type="ORF">WISP_119318</name>
</gene>
<evidence type="ECO:0000313" key="2">
    <source>
        <dbReference type="Proteomes" id="UP001145742"/>
    </source>
</evidence>
<evidence type="ECO:0000313" key="1">
    <source>
        <dbReference type="EMBL" id="KAJ7408549.1"/>
    </source>
</evidence>
<keyword evidence="2" id="KW-1185">Reference proteome</keyword>
<sequence>MFCQGNPWYQYRLGDGQIESSPAKKDLGVLVNERLDMSQQCVSAGHKANCTLGCNTSSVGSRSREGVLPLCSSPVRAHLECSIQFLGPQHRKDMHLLDQIQKRDIKIEERRISPTRKD</sequence>
<accession>A0ABQ9CSP6</accession>
<protein>
    <submittedName>
        <fullName evidence="1">Uncharacterized protein</fullName>
    </submittedName>
</protein>
<dbReference type="Proteomes" id="UP001145742">
    <property type="component" value="Unassembled WGS sequence"/>
</dbReference>
<dbReference type="EMBL" id="WHWB01034533">
    <property type="protein sequence ID" value="KAJ7408549.1"/>
    <property type="molecule type" value="Genomic_DNA"/>
</dbReference>
<reference evidence="1" key="1">
    <citation type="submission" date="2019-10" db="EMBL/GenBank/DDBJ databases">
        <authorList>
            <person name="Soares A.E.R."/>
            <person name="Aleixo A."/>
            <person name="Schneider P."/>
            <person name="Miyaki C.Y."/>
            <person name="Schneider M.P."/>
            <person name="Mello C."/>
            <person name="Vasconcelos A.T.R."/>
        </authorList>
    </citation>
    <scope>NUCLEOTIDE SEQUENCE</scope>
    <source>
        <tissue evidence="1">Muscle</tissue>
    </source>
</reference>
<name>A0ABQ9CSP6_9PASS</name>
<organism evidence="1 2">
    <name type="scientific">Willisornis vidua</name>
    <name type="common">Xingu scale-backed antbird</name>
    <dbReference type="NCBI Taxonomy" id="1566151"/>
    <lineage>
        <taxon>Eukaryota</taxon>
        <taxon>Metazoa</taxon>
        <taxon>Chordata</taxon>
        <taxon>Craniata</taxon>
        <taxon>Vertebrata</taxon>
        <taxon>Euteleostomi</taxon>
        <taxon>Archelosauria</taxon>
        <taxon>Archosauria</taxon>
        <taxon>Dinosauria</taxon>
        <taxon>Saurischia</taxon>
        <taxon>Theropoda</taxon>
        <taxon>Coelurosauria</taxon>
        <taxon>Aves</taxon>
        <taxon>Neognathae</taxon>
        <taxon>Neoaves</taxon>
        <taxon>Telluraves</taxon>
        <taxon>Australaves</taxon>
        <taxon>Passeriformes</taxon>
        <taxon>Thamnophilidae</taxon>
        <taxon>Willisornis</taxon>
    </lineage>
</organism>